<dbReference type="AlphaFoldDB" id="A0ABD2J8C0"/>
<keyword evidence="2" id="KW-0238">DNA-binding</keyword>
<evidence type="ECO:0000256" key="2">
    <source>
        <dbReference type="ARBA" id="ARBA00023125"/>
    </source>
</evidence>
<evidence type="ECO:0000313" key="5">
    <source>
        <dbReference type="EMBL" id="KAL3086850.1"/>
    </source>
</evidence>
<dbReference type="SUPFAM" id="SSF55945">
    <property type="entry name" value="TATA-box binding protein-like"/>
    <property type="match status" value="2"/>
</dbReference>
<name>A0ABD2J8C0_9BILA</name>
<evidence type="ECO:0000256" key="1">
    <source>
        <dbReference type="ARBA" id="ARBA00005560"/>
    </source>
</evidence>
<dbReference type="Proteomes" id="UP001620626">
    <property type="component" value="Unassembled WGS sequence"/>
</dbReference>
<proteinExistence type="inferred from homology"/>
<sequence>MLPFTKEQFLKIANNGFNSEYDPKRFHAIIIRLRLPKKRTLACLLFRSARAVLTGVPCPDRAVREAQKIRRRVQHALDSQLGIHELRVTNVVGSCTLSHRLSMLHFLPTLDPHRFRNIKYDPTIFPAMRCKIVIDDDHTLVTCLAYHSGKIILTGSKKQDNLFHALHSFLAVLNN</sequence>
<dbReference type="InterPro" id="IPR000814">
    <property type="entry name" value="TBP"/>
</dbReference>
<dbReference type="InterPro" id="IPR012295">
    <property type="entry name" value="TBP_dom_sf"/>
</dbReference>
<dbReference type="EMBL" id="JBICBT010001358">
    <property type="protein sequence ID" value="KAL3071630.1"/>
    <property type="molecule type" value="Genomic_DNA"/>
</dbReference>
<dbReference type="Gene3D" id="3.30.310.10">
    <property type="entry name" value="TATA-Binding Protein"/>
    <property type="match status" value="2"/>
</dbReference>
<evidence type="ECO:0000313" key="6">
    <source>
        <dbReference type="Proteomes" id="UP001620626"/>
    </source>
</evidence>
<comment type="caution">
    <text evidence="5">The sequence shown here is derived from an EMBL/GenBank/DDBJ whole genome shotgun (WGS) entry which is preliminary data.</text>
</comment>
<evidence type="ECO:0000256" key="3">
    <source>
        <dbReference type="ARBA" id="ARBA00023163"/>
    </source>
</evidence>
<dbReference type="PANTHER" id="PTHR10126">
    <property type="entry name" value="TATA-BOX BINDING PROTEIN"/>
    <property type="match status" value="1"/>
</dbReference>
<dbReference type="GO" id="GO:0003677">
    <property type="term" value="F:DNA binding"/>
    <property type="evidence" value="ECO:0007669"/>
    <property type="project" value="UniProtKB-KW"/>
</dbReference>
<keyword evidence="6" id="KW-1185">Reference proteome</keyword>
<comment type="similarity">
    <text evidence="1">Belongs to the TBP family.</text>
</comment>
<dbReference type="EMBL" id="JBICBT010001030">
    <property type="protein sequence ID" value="KAL3086850.1"/>
    <property type="molecule type" value="Genomic_DNA"/>
</dbReference>
<accession>A0ABD2J8C0</accession>
<organism evidence="5 6">
    <name type="scientific">Heterodera trifolii</name>
    <dbReference type="NCBI Taxonomy" id="157864"/>
    <lineage>
        <taxon>Eukaryota</taxon>
        <taxon>Metazoa</taxon>
        <taxon>Ecdysozoa</taxon>
        <taxon>Nematoda</taxon>
        <taxon>Chromadorea</taxon>
        <taxon>Rhabditida</taxon>
        <taxon>Tylenchina</taxon>
        <taxon>Tylenchomorpha</taxon>
        <taxon>Tylenchoidea</taxon>
        <taxon>Heteroderidae</taxon>
        <taxon>Heteroderinae</taxon>
        <taxon>Heterodera</taxon>
    </lineage>
</organism>
<dbReference type="PRINTS" id="PR00686">
    <property type="entry name" value="TIFACTORIID"/>
</dbReference>
<keyword evidence="3" id="KW-0804">Transcription</keyword>
<dbReference type="Pfam" id="PF00352">
    <property type="entry name" value="TBP"/>
    <property type="match status" value="2"/>
</dbReference>
<reference evidence="5 6" key="1">
    <citation type="submission" date="2024-10" db="EMBL/GenBank/DDBJ databases">
        <authorList>
            <person name="Kim D."/>
        </authorList>
    </citation>
    <scope>NUCLEOTIDE SEQUENCE [LARGE SCALE GENOMIC DNA]</scope>
    <source>
        <strain evidence="5">BH-2024</strain>
    </source>
</reference>
<evidence type="ECO:0000313" key="4">
    <source>
        <dbReference type="EMBL" id="KAL3071630.1"/>
    </source>
</evidence>
<gene>
    <name evidence="5" type="ORF">niasHT_030929</name>
    <name evidence="4" type="ORF">niasHT_031994</name>
</gene>
<protein>
    <submittedName>
        <fullName evidence="5">Uncharacterized protein</fullName>
    </submittedName>
</protein>